<dbReference type="KEGG" id="fal:FRAAL0253"/>
<protein>
    <submittedName>
        <fullName evidence="1">Uncharacterized protein</fullName>
    </submittedName>
</protein>
<dbReference type="EMBL" id="CT573213">
    <property type="protein sequence ID" value="CAJ58930.1"/>
    <property type="molecule type" value="Genomic_DNA"/>
</dbReference>
<dbReference type="Proteomes" id="UP000000657">
    <property type="component" value="Chromosome"/>
</dbReference>
<dbReference type="AlphaFoldDB" id="Q0RU14"/>
<sequence>MRRSGFAPWRLPDGSIENPVNVSTEEYCALGITEVVRPGEDGYEKLDTWLKSRGR</sequence>
<reference evidence="1 2" key="1">
    <citation type="journal article" date="2007" name="Genome Res.">
        <title>Genome characteristics of facultatively symbiotic Frankia sp. strains reflect host range and host plant biogeography.</title>
        <authorList>
            <person name="Normand P."/>
            <person name="Lapierre P."/>
            <person name="Tisa L.S."/>
            <person name="Gogarten J.P."/>
            <person name="Alloisio N."/>
            <person name="Bagnarol E."/>
            <person name="Bassi C.A."/>
            <person name="Berry A.M."/>
            <person name="Bickhart D.M."/>
            <person name="Choisne N."/>
            <person name="Couloux A."/>
            <person name="Cournoyer B."/>
            <person name="Cruveiller S."/>
            <person name="Daubin V."/>
            <person name="Demange N."/>
            <person name="Francino M.P."/>
            <person name="Goltsman E."/>
            <person name="Huang Y."/>
            <person name="Kopp O.R."/>
            <person name="Labarre L."/>
            <person name="Lapidus A."/>
            <person name="Lavire C."/>
            <person name="Marechal J."/>
            <person name="Martinez M."/>
            <person name="Mastronunzio J.E."/>
            <person name="Mullin B.C."/>
            <person name="Niemann J."/>
            <person name="Pujic P."/>
            <person name="Rawnsley T."/>
            <person name="Rouy Z."/>
            <person name="Schenowitz C."/>
            <person name="Sellstedt A."/>
            <person name="Tavares F."/>
            <person name="Tomkins J.P."/>
            <person name="Vallenet D."/>
            <person name="Valverde C."/>
            <person name="Wall L.G."/>
            <person name="Wang Y."/>
            <person name="Medigue C."/>
            <person name="Benson D.R."/>
        </authorList>
    </citation>
    <scope>NUCLEOTIDE SEQUENCE [LARGE SCALE GENOMIC DNA]</scope>
    <source>
        <strain evidence="2">DSM 45986 / CECT 9034 / ACN14a</strain>
    </source>
</reference>
<evidence type="ECO:0000313" key="1">
    <source>
        <dbReference type="EMBL" id="CAJ58930.1"/>
    </source>
</evidence>
<gene>
    <name evidence="1" type="ordered locus">FRAAL0253</name>
</gene>
<name>Q0RU14_FRAAA</name>
<accession>Q0RU14</accession>
<dbReference type="HOGENOM" id="CLU_3025646_0_0_11"/>
<keyword evidence="2" id="KW-1185">Reference proteome</keyword>
<evidence type="ECO:0000313" key="2">
    <source>
        <dbReference type="Proteomes" id="UP000000657"/>
    </source>
</evidence>
<proteinExistence type="predicted"/>
<dbReference type="STRING" id="326424.FRAAL0253"/>
<organism evidence="1 2">
    <name type="scientific">Frankia alni (strain DSM 45986 / CECT 9034 / ACN14a)</name>
    <dbReference type="NCBI Taxonomy" id="326424"/>
    <lineage>
        <taxon>Bacteria</taxon>
        <taxon>Bacillati</taxon>
        <taxon>Actinomycetota</taxon>
        <taxon>Actinomycetes</taxon>
        <taxon>Frankiales</taxon>
        <taxon>Frankiaceae</taxon>
        <taxon>Frankia</taxon>
    </lineage>
</organism>